<keyword evidence="4" id="KW-1185">Reference proteome</keyword>
<dbReference type="Proteomes" id="UP000471640">
    <property type="component" value="Unassembled WGS sequence"/>
</dbReference>
<dbReference type="EMBL" id="JAAIJR010000054">
    <property type="protein sequence ID" value="NEX21424.1"/>
    <property type="molecule type" value="Genomic_DNA"/>
</dbReference>
<reference evidence="4" key="1">
    <citation type="journal article" date="2020" name="Microbiol. Resour. Announc.">
        <title>Draft Genome Sequences of Thiorhodococcus mannitoliphagus and Thiorhodococcus minor, Purple Sulfur Photosynthetic Bacteria in the Gammaproteobacterial Family Chromatiaceae.</title>
        <authorList>
            <person name="Aviles F.A."/>
            <person name="Meyer T.E."/>
            <person name="Kyndt J.A."/>
        </authorList>
    </citation>
    <scope>NUCLEOTIDE SEQUENCE [LARGE SCALE GENOMIC DNA]</scope>
    <source>
        <strain evidence="4">DSM 18266</strain>
    </source>
</reference>
<feature type="domain" description="PilX/PilW C-terminal" evidence="1">
    <location>
        <begin position="87"/>
        <end position="167"/>
    </location>
</feature>
<dbReference type="Pfam" id="PF13681">
    <property type="entry name" value="PilX"/>
    <property type="match status" value="1"/>
</dbReference>
<reference evidence="3 4" key="2">
    <citation type="submission" date="2020-02" db="EMBL/GenBank/DDBJ databases">
        <title>Genome sequences of Thiorhodococcus mannitoliphagus and Thiorhodococcus minor, purple sulfur photosynthetic bacteria in the gammaproteobacterial family, Chromatiaceae.</title>
        <authorList>
            <person name="Aviles F.A."/>
            <person name="Meyer T.E."/>
            <person name="Kyndt J.A."/>
        </authorList>
    </citation>
    <scope>NUCLEOTIDE SEQUENCE [LARGE SCALE GENOMIC DNA]</scope>
    <source>
        <strain evidence="3 4">DSM 18266</strain>
    </source>
</reference>
<dbReference type="InterPro" id="IPR025746">
    <property type="entry name" value="PilX_N_dom"/>
</dbReference>
<protein>
    <submittedName>
        <fullName evidence="3">Pilus assembly protein</fullName>
    </submittedName>
</protein>
<sequence>MIALVLLMVLTLLGVSVIQNTSQQEMMAGNAHQRNLAFQGAEACARWAESGWGVSGEGLGASLLPFFNNTTAGLRQPLTATEIGGTDDSAFWSDTFAWTDAVSQQCPTPSGLSAAPRFVIEELQLLSPGGSSVKFGPLPPTKYYRVTARSQGGAADAIAIVQTLYRR</sequence>
<organism evidence="3 4">
    <name type="scientific">Thiorhodococcus mannitoliphagus</name>
    <dbReference type="NCBI Taxonomy" id="329406"/>
    <lineage>
        <taxon>Bacteria</taxon>
        <taxon>Pseudomonadati</taxon>
        <taxon>Pseudomonadota</taxon>
        <taxon>Gammaproteobacteria</taxon>
        <taxon>Chromatiales</taxon>
        <taxon>Chromatiaceae</taxon>
        <taxon>Thiorhodococcus</taxon>
    </lineage>
</organism>
<comment type="caution">
    <text evidence="3">The sequence shown here is derived from an EMBL/GenBank/DDBJ whole genome shotgun (WGS) entry which is preliminary data.</text>
</comment>
<dbReference type="InterPro" id="IPR025205">
    <property type="entry name" value="PilX/PilW_C"/>
</dbReference>
<evidence type="ECO:0000313" key="4">
    <source>
        <dbReference type="Proteomes" id="UP000471640"/>
    </source>
</evidence>
<evidence type="ECO:0000259" key="1">
    <source>
        <dbReference type="Pfam" id="PF13681"/>
    </source>
</evidence>
<dbReference type="Pfam" id="PF14341">
    <property type="entry name" value="PilX_N"/>
    <property type="match status" value="1"/>
</dbReference>
<gene>
    <name evidence="3" type="ORF">G3480_14055</name>
</gene>
<evidence type="ECO:0000313" key="3">
    <source>
        <dbReference type="EMBL" id="NEX21424.1"/>
    </source>
</evidence>
<evidence type="ECO:0000259" key="2">
    <source>
        <dbReference type="Pfam" id="PF14341"/>
    </source>
</evidence>
<proteinExistence type="predicted"/>
<name>A0A6P1E0A3_9GAMM</name>
<feature type="domain" description="Type 4 fimbrial biogenesis protein PilX N-terminal" evidence="2">
    <location>
        <begin position="2"/>
        <end position="43"/>
    </location>
</feature>
<accession>A0A6P1E0A3</accession>
<dbReference type="AlphaFoldDB" id="A0A6P1E0A3"/>